<reference evidence="3" key="1">
    <citation type="submission" date="2016-10" db="EMBL/GenBank/DDBJ databases">
        <authorList>
            <person name="Varghese N."/>
            <person name="Submissions S."/>
        </authorList>
    </citation>
    <scope>NUCLEOTIDE SEQUENCE [LARGE SCALE GENOMIC DNA]</scope>
    <source>
        <strain evidence="3">ATCC 25963</strain>
    </source>
</reference>
<dbReference type="RefSeq" id="WP_096334392.1">
    <property type="nucleotide sequence ID" value="NZ_FOMX01000002.1"/>
</dbReference>
<evidence type="ECO:0000313" key="3">
    <source>
        <dbReference type="Proteomes" id="UP000199400"/>
    </source>
</evidence>
<dbReference type="AlphaFoldDB" id="A0A1I1SXU5"/>
<protein>
    <submittedName>
        <fullName evidence="2">Uncharacterized protein</fullName>
    </submittedName>
</protein>
<gene>
    <name evidence="2" type="ORF">SAMN02745121_00357</name>
</gene>
<proteinExistence type="predicted"/>
<keyword evidence="1" id="KW-0472">Membrane</keyword>
<keyword evidence="1" id="KW-0812">Transmembrane</keyword>
<accession>A0A1I1SXU5</accession>
<evidence type="ECO:0000313" key="2">
    <source>
        <dbReference type="EMBL" id="SFD51267.1"/>
    </source>
</evidence>
<dbReference type="EMBL" id="FOMX01000002">
    <property type="protein sequence ID" value="SFD51267.1"/>
    <property type="molecule type" value="Genomic_DNA"/>
</dbReference>
<dbReference type="Proteomes" id="UP000199400">
    <property type="component" value="Unassembled WGS sequence"/>
</dbReference>
<name>A0A1I1SXU5_9BACT</name>
<evidence type="ECO:0000256" key="1">
    <source>
        <dbReference type="SAM" id="Phobius"/>
    </source>
</evidence>
<keyword evidence="3" id="KW-1185">Reference proteome</keyword>
<feature type="transmembrane region" description="Helical" evidence="1">
    <location>
        <begin position="12"/>
        <end position="31"/>
    </location>
</feature>
<organism evidence="2 3">
    <name type="scientific">Nannocystis exedens</name>
    <dbReference type="NCBI Taxonomy" id="54"/>
    <lineage>
        <taxon>Bacteria</taxon>
        <taxon>Pseudomonadati</taxon>
        <taxon>Myxococcota</taxon>
        <taxon>Polyangia</taxon>
        <taxon>Nannocystales</taxon>
        <taxon>Nannocystaceae</taxon>
        <taxon>Nannocystis</taxon>
    </lineage>
</organism>
<dbReference type="STRING" id="54.SAMN02745121_00357"/>
<keyword evidence="1" id="KW-1133">Transmembrane helix</keyword>
<sequence length="178" mass="20875">MNALRPRLRDRLCVAAFIVLWIAPTAYHGLWRAPLPGEPALLHDWHDVACLFPTRPKVWNIYFVEVQRAGRREWEQLDETLDFGMEPFGHRTRLHRFLVAWGVQRDAGRREVADYLVASDRGRHPELPPIVALRFVWTGFVPRPDDMAQGAWRRPPLAQIPRHERRVLSVHEYPERAP</sequence>